<dbReference type="EMBL" id="GBRH01227496">
    <property type="protein sequence ID" value="JAD70399.1"/>
    <property type="molecule type" value="Transcribed_RNA"/>
</dbReference>
<evidence type="ECO:0000313" key="1">
    <source>
        <dbReference type="EMBL" id="JAD70399.1"/>
    </source>
</evidence>
<accession>A0A0A9C260</accession>
<reference evidence="1" key="2">
    <citation type="journal article" date="2015" name="Data Brief">
        <title>Shoot transcriptome of the giant reed, Arundo donax.</title>
        <authorList>
            <person name="Barrero R.A."/>
            <person name="Guerrero F.D."/>
            <person name="Moolhuijzen P."/>
            <person name="Goolsby J.A."/>
            <person name="Tidwell J."/>
            <person name="Bellgard S.E."/>
            <person name="Bellgard M.I."/>
        </authorList>
    </citation>
    <scope>NUCLEOTIDE SEQUENCE</scope>
    <source>
        <tissue evidence="1">Shoot tissue taken approximately 20 cm above the soil surface</tissue>
    </source>
</reference>
<dbReference type="AlphaFoldDB" id="A0A0A9C260"/>
<name>A0A0A9C260_ARUDO</name>
<proteinExistence type="predicted"/>
<sequence length="34" mass="4149">MMALVVSSHWAPLRSRSLNIFTHLVRHLRRWLYT</sequence>
<organism evidence="1">
    <name type="scientific">Arundo donax</name>
    <name type="common">Giant reed</name>
    <name type="synonym">Donax arundinaceus</name>
    <dbReference type="NCBI Taxonomy" id="35708"/>
    <lineage>
        <taxon>Eukaryota</taxon>
        <taxon>Viridiplantae</taxon>
        <taxon>Streptophyta</taxon>
        <taxon>Embryophyta</taxon>
        <taxon>Tracheophyta</taxon>
        <taxon>Spermatophyta</taxon>
        <taxon>Magnoliopsida</taxon>
        <taxon>Liliopsida</taxon>
        <taxon>Poales</taxon>
        <taxon>Poaceae</taxon>
        <taxon>PACMAD clade</taxon>
        <taxon>Arundinoideae</taxon>
        <taxon>Arundineae</taxon>
        <taxon>Arundo</taxon>
    </lineage>
</organism>
<reference evidence="1" key="1">
    <citation type="submission" date="2014-09" db="EMBL/GenBank/DDBJ databases">
        <authorList>
            <person name="Magalhaes I.L.F."/>
            <person name="Oliveira U."/>
            <person name="Santos F.R."/>
            <person name="Vidigal T.H.D.A."/>
            <person name="Brescovit A.D."/>
            <person name="Santos A.J."/>
        </authorList>
    </citation>
    <scope>NUCLEOTIDE SEQUENCE</scope>
    <source>
        <tissue evidence="1">Shoot tissue taken approximately 20 cm above the soil surface</tissue>
    </source>
</reference>
<protein>
    <submittedName>
        <fullName evidence="1">Uncharacterized protein</fullName>
    </submittedName>
</protein>